<keyword evidence="7" id="KW-1003">Cell membrane</keyword>
<evidence type="ECO:0000256" key="6">
    <source>
        <dbReference type="ARBA" id="ARBA00022449"/>
    </source>
</evidence>
<proteinExistence type="inferred from homology"/>
<dbReference type="AlphaFoldDB" id="A0A9D0Z6V7"/>
<feature type="transmembrane region" description="Helical" evidence="13">
    <location>
        <begin position="424"/>
        <end position="445"/>
    </location>
</feature>
<dbReference type="GO" id="GO:0005886">
    <property type="term" value="C:plasma membrane"/>
    <property type="evidence" value="ECO:0007669"/>
    <property type="project" value="UniProtKB-SubCell"/>
</dbReference>
<feature type="transmembrane region" description="Helical" evidence="13">
    <location>
        <begin position="96"/>
        <end position="117"/>
    </location>
</feature>
<dbReference type="CDD" id="cd13138">
    <property type="entry name" value="MATE_yoeA_like"/>
    <property type="match status" value="1"/>
</dbReference>
<comment type="function">
    <text evidence="1">Multidrug efflux pump.</text>
</comment>
<evidence type="ECO:0000256" key="10">
    <source>
        <dbReference type="ARBA" id="ARBA00023065"/>
    </source>
</evidence>
<dbReference type="GO" id="GO:0015297">
    <property type="term" value="F:antiporter activity"/>
    <property type="evidence" value="ECO:0007669"/>
    <property type="project" value="UniProtKB-KW"/>
</dbReference>
<feature type="transmembrane region" description="Helical" evidence="13">
    <location>
        <begin position="317"/>
        <end position="338"/>
    </location>
</feature>
<evidence type="ECO:0000256" key="12">
    <source>
        <dbReference type="ARBA" id="ARBA00031636"/>
    </source>
</evidence>
<sequence length="456" mass="48982">MKRSHEIDMTQGPIFSKIVVFALPLMLTGILQLLFNAADVIVVGKFAGSRSLAAVGSNGALINLLVNVFVGISTGANVLVANFFGQRDSRGVERCVHCSMGLSAVMGIFVGIAGVFLSTPLLQMMNTDPDVLPLASLYLRIYFLGIPATVVYNFGAAILRAIGDTDRPLMFLLLSGVINVILNLLTVIVFKLDVAGVAIATAVSQYVAATLVVLCLVHSEGSYRLKIREIRIHKDMLALVVKIGIPAGLQSMIFSLSNVTIQSAINSFGYVTMAGNSAASNLDGFIYIAMNSVYHAALCFTSQNLGARRVDRLGKIFGSCVLLVILIGVAVTGVIYLLGPTLLSLYISNADADRDAVIAVGMVRLTYVGLPYVLCGLMEVGSGVLRGLGRSWLPLIISVMGACVLRIIWVYTVFAANPTLETLYLSYPVSWFVTPLAHFTALFFVHRQLKKEHILA</sequence>
<feature type="transmembrane region" description="Helical" evidence="13">
    <location>
        <begin position="358"/>
        <end position="380"/>
    </location>
</feature>
<comment type="caution">
    <text evidence="14">The sequence shown here is derived from an EMBL/GenBank/DDBJ whole genome shotgun (WGS) entry which is preliminary data.</text>
</comment>
<feature type="transmembrane region" description="Helical" evidence="13">
    <location>
        <begin position="64"/>
        <end position="84"/>
    </location>
</feature>
<dbReference type="EMBL" id="DVFN01000118">
    <property type="protein sequence ID" value="HIQ70307.1"/>
    <property type="molecule type" value="Genomic_DNA"/>
</dbReference>
<evidence type="ECO:0000256" key="4">
    <source>
        <dbReference type="ARBA" id="ARBA00020268"/>
    </source>
</evidence>
<feature type="transmembrane region" description="Helical" evidence="13">
    <location>
        <begin position="285"/>
        <end position="305"/>
    </location>
</feature>
<keyword evidence="6" id="KW-0050">Antiport</keyword>
<dbReference type="Pfam" id="PF01554">
    <property type="entry name" value="MatE"/>
    <property type="match status" value="2"/>
</dbReference>
<feature type="transmembrane region" description="Helical" evidence="13">
    <location>
        <begin position="237"/>
        <end position="265"/>
    </location>
</feature>
<evidence type="ECO:0000256" key="3">
    <source>
        <dbReference type="ARBA" id="ARBA00010199"/>
    </source>
</evidence>
<feature type="transmembrane region" description="Helical" evidence="13">
    <location>
        <begin position="21"/>
        <end position="44"/>
    </location>
</feature>
<dbReference type="InterPro" id="IPR002528">
    <property type="entry name" value="MATE_fam"/>
</dbReference>
<reference evidence="14" key="2">
    <citation type="journal article" date="2021" name="PeerJ">
        <title>Extensive microbial diversity within the chicken gut microbiome revealed by metagenomics and culture.</title>
        <authorList>
            <person name="Gilroy R."/>
            <person name="Ravi A."/>
            <person name="Getino M."/>
            <person name="Pursley I."/>
            <person name="Horton D.L."/>
            <person name="Alikhan N.F."/>
            <person name="Baker D."/>
            <person name="Gharbi K."/>
            <person name="Hall N."/>
            <person name="Watson M."/>
            <person name="Adriaenssens E.M."/>
            <person name="Foster-Nyarko E."/>
            <person name="Jarju S."/>
            <person name="Secka A."/>
            <person name="Antonio M."/>
            <person name="Oren A."/>
            <person name="Chaudhuri R.R."/>
            <person name="La Ragione R."/>
            <person name="Hildebrand F."/>
            <person name="Pallen M.J."/>
        </authorList>
    </citation>
    <scope>NUCLEOTIDE SEQUENCE</scope>
    <source>
        <strain evidence="14">ChiSjej2B20-13462</strain>
    </source>
</reference>
<keyword evidence="5" id="KW-0813">Transport</keyword>
<keyword evidence="8 13" id="KW-0812">Transmembrane</keyword>
<dbReference type="GO" id="GO:0042910">
    <property type="term" value="F:xenobiotic transmembrane transporter activity"/>
    <property type="evidence" value="ECO:0007669"/>
    <property type="project" value="InterPro"/>
</dbReference>
<protein>
    <recommendedName>
        <fullName evidence="4">Probable multidrug resistance protein NorM</fullName>
    </recommendedName>
    <alternativeName>
        <fullName evidence="12">Multidrug-efflux transporter</fullName>
    </alternativeName>
</protein>
<comment type="subcellular location">
    <subcellularLocation>
        <location evidence="2">Cell membrane</location>
        <topology evidence="2">Multi-pass membrane protein</topology>
    </subcellularLocation>
</comment>
<organism evidence="14 15">
    <name type="scientific">Candidatus Avoscillospira stercorigallinarum</name>
    <dbReference type="NCBI Taxonomy" id="2840708"/>
    <lineage>
        <taxon>Bacteria</taxon>
        <taxon>Bacillati</taxon>
        <taxon>Bacillota</taxon>
        <taxon>Clostridia</taxon>
        <taxon>Eubacteriales</taxon>
        <taxon>Oscillospiraceae</taxon>
        <taxon>Oscillospiraceae incertae sedis</taxon>
        <taxon>Candidatus Avoscillospira</taxon>
    </lineage>
</organism>
<keyword evidence="10" id="KW-0406">Ion transport</keyword>
<evidence type="ECO:0000313" key="14">
    <source>
        <dbReference type="EMBL" id="HIQ70307.1"/>
    </source>
</evidence>
<dbReference type="PIRSF" id="PIRSF006603">
    <property type="entry name" value="DinF"/>
    <property type="match status" value="1"/>
</dbReference>
<dbReference type="PANTHER" id="PTHR43298">
    <property type="entry name" value="MULTIDRUG RESISTANCE PROTEIN NORM-RELATED"/>
    <property type="match status" value="1"/>
</dbReference>
<evidence type="ECO:0000256" key="1">
    <source>
        <dbReference type="ARBA" id="ARBA00003408"/>
    </source>
</evidence>
<name>A0A9D0Z6V7_9FIRM</name>
<accession>A0A9D0Z6V7</accession>
<dbReference type="InterPro" id="IPR048279">
    <property type="entry name" value="MdtK-like"/>
</dbReference>
<evidence type="ECO:0000256" key="11">
    <source>
        <dbReference type="ARBA" id="ARBA00023136"/>
    </source>
</evidence>
<feature type="transmembrane region" description="Helical" evidence="13">
    <location>
        <begin position="171"/>
        <end position="190"/>
    </location>
</feature>
<dbReference type="Proteomes" id="UP000886874">
    <property type="component" value="Unassembled WGS sequence"/>
</dbReference>
<evidence type="ECO:0000256" key="8">
    <source>
        <dbReference type="ARBA" id="ARBA00022692"/>
    </source>
</evidence>
<evidence type="ECO:0000256" key="2">
    <source>
        <dbReference type="ARBA" id="ARBA00004651"/>
    </source>
</evidence>
<dbReference type="InterPro" id="IPR050222">
    <property type="entry name" value="MATE_MdtK"/>
</dbReference>
<keyword evidence="11 13" id="KW-0472">Membrane</keyword>
<evidence type="ECO:0000313" key="15">
    <source>
        <dbReference type="Proteomes" id="UP000886874"/>
    </source>
</evidence>
<feature type="transmembrane region" description="Helical" evidence="13">
    <location>
        <begin position="392"/>
        <end position="412"/>
    </location>
</feature>
<dbReference type="GO" id="GO:0006811">
    <property type="term" value="P:monoatomic ion transport"/>
    <property type="evidence" value="ECO:0007669"/>
    <property type="project" value="UniProtKB-KW"/>
</dbReference>
<feature type="transmembrane region" description="Helical" evidence="13">
    <location>
        <begin position="196"/>
        <end position="217"/>
    </location>
</feature>
<evidence type="ECO:0000256" key="9">
    <source>
        <dbReference type="ARBA" id="ARBA00022989"/>
    </source>
</evidence>
<evidence type="ECO:0000256" key="13">
    <source>
        <dbReference type="SAM" id="Phobius"/>
    </source>
</evidence>
<evidence type="ECO:0000256" key="5">
    <source>
        <dbReference type="ARBA" id="ARBA00022448"/>
    </source>
</evidence>
<comment type="similarity">
    <text evidence="3">Belongs to the multi antimicrobial extrusion (MATE) (TC 2.A.66.1) family.</text>
</comment>
<dbReference type="PANTHER" id="PTHR43298:SF2">
    <property type="entry name" value="FMN_FAD EXPORTER YEEO-RELATED"/>
    <property type="match status" value="1"/>
</dbReference>
<keyword evidence="9 13" id="KW-1133">Transmembrane helix</keyword>
<reference evidence="14" key="1">
    <citation type="submission" date="2020-10" db="EMBL/GenBank/DDBJ databases">
        <authorList>
            <person name="Gilroy R."/>
        </authorList>
    </citation>
    <scope>NUCLEOTIDE SEQUENCE</scope>
    <source>
        <strain evidence="14">ChiSjej2B20-13462</strain>
    </source>
</reference>
<evidence type="ECO:0000256" key="7">
    <source>
        <dbReference type="ARBA" id="ARBA00022475"/>
    </source>
</evidence>
<gene>
    <name evidence="14" type="ORF">IAA67_08265</name>
</gene>
<feature type="transmembrane region" description="Helical" evidence="13">
    <location>
        <begin position="137"/>
        <end position="159"/>
    </location>
</feature>
<dbReference type="NCBIfam" id="TIGR00797">
    <property type="entry name" value="matE"/>
    <property type="match status" value="1"/>
</dbReference>